<comment type="caution">
    <text evidence="1">The sequence shown here is derived from an EMBL/GenBank/DDBJ whole genome shotgun (WGS) entry which is preliminary data.</text>
</comment>
<evidence type="ECO:0000313" key="1">
    <source>
        <dbReference type="EMBL" id="KAG8055677.1"/>
    </source>
</evidence>
<gene>
    <name evidence="1" type="ORF">GUJ93_ZPchr0001g31587</name>
</gene>
<protein>
    <submittedName>
        <fullName evidence="1">Uncharacterized protein</fullName>
    </submittedName>
</protein>
<reference evidence="1" key="2">
    <citation type="submission" date="2021-02" db="EMBL/GenBank/DDBJ databases">
        <authorList>
            <person name="Kimball J.A."/>
            <person name="Haas M.W."/>
            <person name="Macchietto M."/>
            <person name="Kono T."/>
            <person name="Duquette J."/>
            <person name="Shao M."/>
        </authorList>
    </citation>
    <scope>NUCLEOTIDE SEQUENCE</scope>
    <source>
        <tissue evidence="1">Fresh leaf tissue</tissue>
    </source>
</reference>
<sequence length="137" mass="14559">MDLTLRAPRTETPQVSSPASASAAAAAAAGFDRGNDQARGCLLRRGSLSTLVLACLPRTSPFSCVAALSLPLSGICGRILGRGGVKYRRELPGTQELRCERDAAADDAADSAGLRGHLKDQISTFRIFSRLQFFHVK</sequence>
<name>A0A8J5RT31_ZIZPA</name>
<keyword evidence="2" id="KW-1185">Reference proteome</keyword>
<organism evidence="1 2">
    <name type="scientific">Zizania palustris</name>
    <name type="common">Northern wild rice</name>
    <dbReference type="NCBI Taxonomy" id="103762"/>
    <lineage>
        <taxon>Eukaryota</taxon>
        <taxon>Viridiplantae</taxon>
        <taxon>Streptophyta</taxon>
        <taxon>Embryophyta</taxon>
        <taxon>Tracheophyta</taxon>
        <taxon>Spermatophyta</taxon>
        <taxon>Magnoliopsida</taxon>
        <taxon>Liliopsida</taxon>
        <taxon>Poales</taxon>
        <taxon>Poaceae</taxon>
        <taxon>BOP clade</taxon>
        <taxon>Oryzoideae</taxon>
        <taxon>Oryzeae</taxon>
        <taxon>Zizaniinae</taxon>
        <taxon>Zizania</taxon>
    </lineage>
</organism>
<dbReference type="EMBL" id="JAAALK010000288">
    <property type="protein sequence ID" value="KAG8055677.1"/>
    <property type="molecule type" value="Genomic_DNA"/>
</dbReference>
<proteinExistence type="predicted"/>
<evidence type="ECO:0000313" key="2">
    <source>
        <dbReference type="Proteomes" id="UP000729402"/>
    </source>
</evidence>
<dbReference type="Proteomes" id="UP000729402">
    <property type="component" value="Unassembled WGS sequence"/>
</dbReference>
<dbReference type="AlphaFoldDB" id="A0A8J5RT31"/>
<reference evidence="1" key="1">
    <citation type="journal article" date="2021" name="bioRxiv">
        <title>Whole Genome Assembly and Annotation of Northern Wild Rice, Zizania palustris L., Supports a Whole Genome Duplication in the Zizania Genus.</title>
        <authorList>
            <person name="Haas M."/>
            <person name="Kono T."/>
            <person name="Macchietto M."/>
            <person name="Millas R."/>
            <person name="McGilp L."/>
            <person name="Shao M."/>
            <person name="Duquette J."/>
            <person name="Hirsch C.N."/>
            <person name="Kimball J."/>
        </authorList>
    </citation>
    <scope>NUCLEOTIDE SEQUENCE</scope>
    <source>
        <tissue evidence="1">Fresh leaf tissue</tissue>
    </source>
</reference>
<accession>A0A8J5RT31</accession>